<evidence type="ECO:0000256" key="2">
    <source>
        <dbReference type="SAM" id="SignalP"/>
    </source>
</evidence>
<organism evidence="3 4">
    <name type="scientific">Epidermidibacterium keratini</name>
    <dbReference type="NCBI Taxonomy" id="1891644"/>
    <lineage>
        <taxon>Bacteria</taxon>
        <taxon>Bacillati</taxon>
        <taxon>Actinomycetota</taxon>
        <taxon>Actinomycetes</taxon>
        <taxon>Sporichthyales</taxon>
        <taxon>Sporichthyaceae</taxon>
        <taxon>Epidermidibacterium</taxon>
    </lineage>
</organism>
<reference evidence="3 4" key="1">
    <citation type="journal article" date="2018" name="Int. J. Syst. Evol. Microbiol.">
        <title>Epidermidibacterium keratini gen. nov., sp. nov., a member of the family Sporichthyaceae, isolated from keratin epidermis.</title>
        <authorList>
            <person name="Lee D.G."/>
            <person name="Trujillo M.E."/>
            <person name="Kang S."/>
            <person name="Nam J.J."/>
            <person name="Kim Y.J."/>
        </authorList>
    </citation>
    <scope>NUCLEOTIDE SEQUENCE [LARGE SCALE GENOMIC DNA]</scope>
    <source>
        <strain evidence="3 4">EPI-7</strain>
    </source>
</reference>
<feature type="chain" id="PRO_5029780245" description="DUF732 domain-containing protein" evidence="2">
    <location>
        <begin position="25"/>
        <end position="119"/>
    </location>
</feature>
<dbReference type="KEGG" id="eke:EK0264_09610"/>
<protein>
    <recommendedName>
        <fullName evidence="5">DUF732 domain-containing protein</fullName>
    </recommendedName>
</protein>
<evidence type="ECO:0000313" key="4">
    <source>
        <dbReference type="Proteomes" id="UP000463857"/>
    </source>
</evidence>
<dbReference type="AlphaFoldDB" id="A0A7L4YNP5"/>
<evidence type="ECO:0000313" key="3">
    <source>
        <dbReference type="EMBL" id="QHC00513.1"/>
    </source>
</evidence>
<dbReference type="RefSeq" id="WP_159545072.1">
    <property type="nucleotide sequence ID" value="NZ_CP047156.1"/>
</dbReference>
<feature type="signal peptide" evidence="2">
    <location>
        <begin position="1"/>
        <end position="24"/>
    </location>
</feature>
<accession>A0A7L4YNP5</accession>
<feature type="region of interest" description="Disordered" evidence="1">
    <location>
        <begin position="91"/>
        <end position="119"/>
    </location>
</feature>
<evidence type="ECO:0000256" key="1">
    <source>
        <dbReference type="SAM" id="MobiDB-lite"/>
    </source>
</evidence>
<dbReference type="OrthoDB" id="9887896at2"/>
<sequence length="119" mass="12096">MTNKMALRRMVGASMIGLSAFGLAACGGGKPSEGDLNDKLAGLYEDGAGLDSETAGKLADCMSPKLIDSMSEDGLQAIMDAESSDVINNSGEKISQEDNDALTKAGTDCASEMGITPGS</sequence>
<evidence type="ECO:0008006" key="5">
    <source>
        <dbReference type="Google" id="ProtNLM"/>
    </source>
</evidence>
<dbReference type="EMBL" id="CP047156">
    <property type="protein sequence ID" value="QHC00513.1"/>
    <property type="molecule type" value="Genomic_DNA"/>
</dbReference>
<dbReference type="InParanoid" id="A0A7L4YNP5"/>
<name>A0A7L4YNP5_9ACTN</name>
<proteinExistence type="predicted"/>
<dbReference type="Proteomes" id="UP000463857">
    <property type="component" value="Chromosome"/>
</dbReference>
<dbReference type="PROSITE" id="PS51257">
    <property type="entry name" value="PROKAR_LIPOPROTEIN"/>
    <property type="match status" value="1"/>
</dbReference>
<keyword evidence="2" id="KW-0732">Signal</keyword>
<keyword evidence="4" id="KW-1185">Reference proteome</keyword>
<gene>
    <name evidence="3" type="ORF">EK0264_09610</name>
</gene>